<gene>
    <name evidence="1" type="ORF">OICFNHDK_2393</name>
</gene>
<comment type="caution">
    <text evidence="1">The sequence shown here is derived from an EMBL/GenBank/DDBJ whole genome shotgun (WGS) entry which is preliminary data.</text>
</comment>
<protein>
    <recommendedName>
        <fullName evidence="3">HNH nuclease domain-containing protein</fullName>
    </recommendedName>
</protein>
<evidence type="ECO:0000313" key="2">
    <source>
        <dbReference type="Proteomes" id="UP001055307"/>
    </source>
</evidence>
<reference evidence="1" key="1">
    <citation type="journal article" date="2016" name="Front. Microbiol.">
        <title>Genome Sequence of the Piezophilic, Mesophilic Sulfate-Reducing Bacterium Desulfovibrio indicus J2T.</title>
        <authorList>
            <person name="Cao J."/>
            <person name="Maignien L."/>
            <person name="Shao Z."/>
            <person name="Alain K."/>
            <person name="Jebbar M."/>
        </authorList>
    </citation>
    <scope>NUCLEOTIDE SEQUENCE</scope>
    <source>
        <strain evidence="1">DSM 21893</strain>
    </source>
</reference>
<reference evidence="1" key="2">
    <citation type="submission" date="2021-08" db="EMBL/GenBank/DDBJ databases">
        <authorList>
            <person name="Tani A."/>
            <person name="Ola A."/>
            <person name="Ogura Y."/>
            <person name="Katsura K."/>
            <person name="Hayashi T."/>
        </authorList>
    </citation>
    <scope>NUCLEOTIDE SEQUENCE</scope>
    <source>
        <strain evidence="1">DSM 21893</strain>
    </source>
</reference>
<dbReference type="RefSeq" id="WP_192215712.1">
    <property type="nucleotide sequence ID" value="NZ_BPQF01000011.1"/>
</dbReference>
<organism evidence="1 2">
    <name type="scientific">Methylobacterium bullatum</name>
    <dbReference type="NCBI Taxonomy" id="570505"/>
    <lineage>
        <taxon>Bacteria</taxon>
        <taxon>Pseudomonadati</taxon>
        <taxon>Pseudomonadota</taxon>
        <taxon>Alphaproteobacteria</taxon>
        <taxon>Hyphomicrobiales</taxon>
        <taxon>Methylobacteriaceae</taxon>
        <taxon>Methylobacterium</taxon>
    </lineage>
</organism>
<name>A0AAV4Z8R3_9HYPH</name>
<dbReference type="EMBL" id="BPQF01000011">
    <property type="protein sequence ID" value="GJD39929.1"/>
    <property type="molecule type" value="Genomic_DNA"/>
</dbReference>
<sequence>MSEGGSRNEAIERVPVSALDKLKHRFRCQFCEALGQDHIGFKSRTESLIEAHRVMPILALEVGSLAASHDMMLCANHHQDIDYGSVRLMVLDEISQASINGQVFTMIRDMAPARAA</sequence>
<accession>A0AAV4Z8R3</accession>
<evidence type="ECO:0008006" key="3">
    <source>
        <dbReference type="Google" id="ProtNLM"/>
    </source>
</evidence>
<dbReference type="AlphaFoldDB" id="A0AAV4Z8R3"/>
<proteinExistence type="predicted"/>
<keyword evidence="2" id="KW-1185">Reference proteome</keyword>
<evidence type="ECO:0000313" key="1">
    <source>
        <dbReference type="EMBL" id="GJD39929.1"/>
    </source>
</evidence>
<dbReference type="Proteomes" id="UP001055307">
    <property type="component" value="Unassembled WGS sequence"/>
</dbReference>